<dbReference type="EMBL" id="JAWJAY010000004">
    <property type="protein sequence ID" value="MDV2886720.1"/>
    <property type="molecule type" value="Genomic_DNA"/>
</dbReference>
<feature type="compositionally biased region" description="Basic and acidic residues" evidence="1">
    <location>
        <begin position="1"/>
        <end position="22"/>
    </location>
</feature>
<evidence type="ECO:0000313" key="4">
    <source>
        <dbReference type="Proteomes" id="UP001285636"/>
    </source>
</evidence>
<name>A0AAJ2NQE8_ALKPS</name>
<evidence type="ECO:0000313" key="3">
    <source>
        <dbReference type="EMBL" id="MDV2886720.1"/>
    </source>
</evidence>
<keyword evidence="2" id="KW-0472">Membrane</keyword>
<accession>A0AAJ2NQE8</accession>
<dbReference type="Pfam" id="PF19893">
    <property type="entry name" value="DUF6366"/>
    <property type="match status" value="1"/>
</dbReference>
<sequence>MSEKKETPERQRERLRQEELKRNRSGSMSDGFNRASSGSLVDLVNSLGWKGTGILIIVIILLFTIGSFVFNR</sequence>
<organism evidence="3 4">
    <name type="scientific">Alkalihalophilus pseudofirmus</name>
    <name type="common">Bacillus pseudofirmus</name>
    <dbReference type="NCBI Taxonomy" id="79885"/>
    <lineage>
        <taxon>Bacteria</taxon>
        <taxon>Bacillati</taxon>
        <taxon>Bacillota</taxon>
        <taxon>Bacilli</taxon>
        <taxon>Bacillales</taxon>
        <taxon>Bacillaceae</taxon>
        <taxon>Alkalihalophilus</taxon>
    </lineage>
</organism>
<dbReference type="AlphaFoldDB" id="A0AAJ2NQE8"/>
<feature type="region of interest" description="Disordered" evidence="1">
    <location>
        <begin position="1"/>
        <end position="31"/>
    </location>
</feature>
<evidence type="ECO:0000256" key="1">
    <source>
        <dbReference type="SAM" id="MobiDB-lite"/>
    </source>
</evidence>
<evidence type="ECO:0000256" key="2">
    <source>
        <dbReference type="SAM" id="Phobius"/>
    </source>
</evidence>
<proteinExistence type="predicted"/>
<dbReference type="InterPro" id="IPR045946">
    <property type="entry name" value="DUF6366"/>
</dbReference>
<reference evidence="3" key="1">
    <citation type="submission" date="2023-10" db="EMBL/GenBank/DDBJ databases">
        <title>Screening of Alkalihalophilus pseudofirmusBZ-TG-HK211 and Its Alleviation of Salt Stress on Rapeseed Growth.</title>
        <authorList>
            <person name="Zhao B."/>
            <person name="Guo T."/>
        </authorList>
    </citation>
    <scope>NUCLEOTIDE SEQUENCE</scope>
    <source>
        <strain evidence="3">BZ-TG-HK211</strain>
    </source>
</reference>
<keyword evidence="2" id="KW-1133">Transmembrane helix</keyword>
<keyword evidence="2" id="KW-0812">Transmembrane</keyword>
<dbReference type="Proteomes" id="UP001285636">
    <property type="component" value="Unassembled WGS sequence"/>
</dbReference>
<gene>
    <name evidence="3" type="ORF">RYX45_16120</name>
</gene>
<dbReference type="RefSeq" id="WP_323467355.1">
    <property type="nucleotide sequence ID" value="NZ_CP144224.1"/>
</dbReference>
<feature type="transmembrane region" description="Helical" evidence="2">
    <location>
        <begin position="47"/>
        <end position="70"/>
    </location>
</feature>
<comment type="caution">
    <text evidence="3">The sequence shown here is derived from an EMBL/GenBank/DDBJ whole genome shotgun (WGS) entry which is preliminary data.</text>
</comment>
<protein>
    <submittedName>
        <fullName evidence="3">DUF6366 family protein</fullName>
    </submittedName>
</protein>